<keyword evidence="15" id="KW-1133">Transmembrane helix</keyword>
<dbReference type="PROSITE" id="PS50011">
    <property type="entry name" value="PROTEIN_KINASE_DOM"/>
    <property type="match status" value="1"/>
</dbReference>
<dbReference type="SUPFAM" id="SSF52540">
    <property type="entry name" value="P-loop containing nucleoside triphosphate hydrolases"/>
    <property type="match status" value="3"/>
</dbReference>
<dbReference type="Pfam" id="PF22932">
    <property type="entry name" value="Ubiq_DUF_assoc"/>
    <property type="match status" value="1"/>
</dbReference>
<keyword evidence="6 12" id="KW-0547">Nucleotide-binding</keyword>
<dbReference type="PANTHER" id="PTHR23070">
    <property type="entry name" value="BCS1 AAA-TYPE ATPASE"/>
    <property type="match status" value="1"/>
</dbReference>
<feature type="coiled-coil region" evidence="13">
    <location>
        <begin position="451"/>
        <end position="478"/>
    </location>
</feature>
<evidence type="ECO:0000256" key="10">
    <source>
        <dbReference type="ARBA" id="ARBA00022842"/>
    </source>
</evidence>
<sequence length="2575" mass="292374">MFETGAIWGITGTTVTSFMFIWAMYSQYVPRHLRVTVEKYGYKMVGWVSFYVHIKFTEYTEEGLKRSDNYDAIRNYLSTNSAARAQRLKANESKNSKSLVLSMDDHEEVEDEFNGVKVKWYSNVKVTQTQSNYGRTSSDERRFFTLTFHRRHRGMIIETYLNHVIDEGKAIGLRNRERKLYTNNSSSEWYPWRSGKWSNVPFHHPATFETLAMDPEKKERIKKDLIKFSKGKDYYKKVGKPWKRGYLLFGPPGTGKSTMISAIANFLDYDVYDLELTTVKDNSELKKLLLDTKGKSIIVIEDIDCSLDLTGQRKSKKEEDEEDDAEKKKEAEKKEKKEAEKLSKVTLSGLLNSIDGLWSACSDEKIIIFTTNFVDKLDPALIRRGRMDNHIEMSYCKFEAFKVLAKNYLEIESHELYGEIERLLEETDVSPADVAETLMPKSDEDDADVCIKRLVKTVEEEKEKAKKLAEEEEKSSALATLMFVYTIFKQWFPHVGDHFEPFFQRLFSRFYPYIQITFHEYSGERFQRSEVYLGIQSYLSKDSSSRAKKLKANTTKGSKSLVLSMDDKEEITDEFENVTVWWQSKKEGNIRQSFSFYPAADEKRYYMLRFHRRDREVIIERYLEHVMKEGKTIELKNRERKLYSNTPGQNHGNQTKWSHVTFEHPATFDTLAMEEKKKEEIKSDLVKFSKSKDYYKKIGKAWKRGYLLFGPPGTGKSTMIAAMANFLEYDVYDLELTTVMDNTQLRRLLIETSTKSIIVIEDIDCSLNLTGQRKNKKEEEDEDGDDKEAIEKKMMKNEGDKKESKVTLSGLLNFIDGLWSACGGERIIVFTTNFVDKLDPALIRKGRMDKHIEMSYCGFEAFKVLAKNYLDVVESELFDEIKMLLEVEEIKMTPADVGENLLPKSEGEEGETCLRRLIEALKEEKEEAKRRVEEESRSPRDDTGHGTHTSSTAAGSVVEGASLLGFANGTARGVASRARVAIYKVCWRYGGCLSSDILAGMDKAIEDNVDVMSISISEIAVDYYGDIMAIGAFAAMERGIFVSCSAGNRGPSSYSVRNVAPWITTVGAGTIDRDFPALVILGNGQNYTGASLFKGDALPPKLLSFVYAGNASNNDTGYLCYPETLIPEKTRFRYSPRGIQHPLWNLHVLPSRQWFSGSTQVCASAVEPRGDSICSYDHCLQILQRRKSDHRHRNGNTFNAARTRCWTRVADYGHQSRAVDYLDFLCAMDYTASDIEIVSRRNYTCDPSKTYSVADLNYPSFAVYVDVAREYKYTRTVTSVGGAGTYSVKVTSETRAVKILVEPAVLNFKEVNEKKSYAVTFTVDLSKPSGSNSFGSIEWSDGKHVVSSPVAMMMMGNTFGSGMASVFFLWATVQQFFPNHLKIAIKECLISSIQQFTFVQRLSDRFITFFSPYVEIKISQYDGYQYNHAFASIETYLGEKATDKAKHLRASQVKESKDLVLKRDDTRTRDEYKGVNVWWEIETDSEGYRTYKLTFHRRSRDIVTDSYMKHIFEEGKLIDAKNKKMKLYTNNPSSSWGPNKTALWRCIDFEHPASFDTLAMDSKKKEEILNDLAAFSNGKEYYKKIGKAWKRGYLLYGPPGTGKSTMIAAMANLLNYSIYDVELTAIKDNSELRKLLIGTASKSIIVIEDIDCSLDLTGQRSIKKKTKKNERFLMSWKKDKEKDKEVKEDNKSFVTLSGLLNFIDGIWSACGQERIIVFTTNHMAKLDPALIRRGRMDMHIELSYCTFEAFKILAKNYLDLDTHPMYTKIESLLKETKIAPADVAENLMKKKSEIDADGSLNDLIDALEGKNTQKATAETVRLRSYHDKYLLADDDEDSVNQDRDGRCMNARWKVEILEEANVIRLKSCFGKYLTASNMPLYLGMTGKKVTQTLPRRLDSSTEWEPVREGVQVRLKTRYGQYLRANGGLPPWRNSVTHDVPHRSTTQDWVLWDIDILEIRKKKPPQPILPPPPPPPEVLMATIDDHAEHNSPKEFSLKSPRFSKTEVEDRVSSPGKADGRLIYYRVGDEDGNVDEGAKEELFCFKGLGLEELKQKLEEETGLSDVSICSKNPLNGKLYPLRLHLPPNNSKMHVVLIPSSSKATVKKDRRVPDQTSAPEGRLDTHSYPAPEMMGTGQDSVKVMGVVDKPEKEKNGFWFRIKLMFSCISSRSKVDSSTLVEPKTVIEKREGDPPSCNGSTTPLISGELKYSSKLRIFMFNDLKLATRNFRPESLLGEGGFGCVFKGWIEENGTAPVKPGTGLTVAVKTLNPDGLQGHKEWLAEINFLGNLVHPSLVKLVGYCMEDDQRLLVYEFMPRGSLENHLFRRTLPLPWSVRMKIAVGAAKGLAFLHEEAEKPVIYRDFKTSNILLDAEYNAKLSDFGLAKDAPDEKKSHVSTRVMGTYGYAAPEYVMTGHLSTKSDVYSFGVVLLEILTGRRAVDKTRPNGEQNMVESARPHLLDKKRFYRLLDPRLEGHYSIKGAQKATQVAAQCLNRDCKARPKMSEVVEALKPLPSLKDFASSSSSFQTMQPVGKNGVRTQGGGGFVSRNGVPLRSLSSLNLPQGSSPYRYARGSPKAKG</sequence>
<dbReference type="InterPro" id="IPR058017">
    <property type="entry name" value="At3g28540-like_C"/>
</dbReference>
<gene>
    <name evidence="17" type="primary">A09p003770.1_BraROA</name>
    <name evidence="17" type="ORF">IGI04_033160</name>
</gene>
<evidence type="ECO:0000256" key="5">
    <source>
        <dbReference type="ARBA" id="ARBA00022679"/>
    </source>
</evidence>
<evidence type="ECO:0000313" key="17">
    <source>
        <dbReference type="EMBL" id="KAG5381690.1"/>
    </source>
</evidence>
<keyword evidence="13" id="KW-0175">Coiled coil</keyword>
<dbReference type="Pfam" id="PF07714">
    <property type="entry name" value="PK_Tyr_Ser-Thr"/>
    <property type="match status" value="1"/>
</dbReference>
<dbReference type="PROSITE" id="PS00108">
    <property type="entry name" value="PROTEIN_KINASE_ST"/>
    <property type="match status" value="1"/>
</dbReference>
<dbReference type="Gene3D" id="3.40.50.200">
    <property type="entry name" value="Peptidase S8/S53 domain"/>
    <property type="match status" value="1"/>
</dbReference>
<dbReference type="PROSITE" id="PS00674">
    <property type="entry name" value="AAA"/>
    <property type="match status" value="2"/>
</dbReference>
<feature type="region of interest" description="Disordered" evidence="14">
    <location>
        <begin position="925"/>
        <end position="952"/>
    </location>
</feature>
<dbReference type="InterPro" id="IPR011009">
    <property type="entry name" value="Kinase-like_dom_sf"/>
</dbReference>
<dbReference type="PROSITE" id="PS00107">
    <property type="entry name" value="PROTEIN_KINASE_ATP"/>
    <property type="match status" value="1"/>
</dbReference>
<evidence type="ECO:0000256" key="4">
    <source>
        <dbReference type="ARBA" id="ARBA00022527"/>
    </source>
</evidence>
<evidence type="ECO:0000256" key="13">
    <source>
        <dbReference type="SAM" id="Coils"/>
    </source>
</evidence>
<dbReference type="Proteomes" id="UP000823674">
    <property type="component" value="Chromosome A09"/>
</dbReference>
<evidence type="ECO:0000256" key="3">
    <source>
        <dbReference type="ARBA" id="ARBA00008171"/>
    </source>
</evidence>
<evidence type="ECO:0000256" key="8">
    <source>
        <dbReference type="ARBA" id="ARBA00022801"/>
    </source>
</evidence>
<dbReference type="SUPFAM" id="SSF50405">
    <property type="entry name" value="Actin-crosslinking proteins"/>
    <property type="match status" value="1"/>
</dbReference>
<dbReference type="SUPFAM" id="SSF56112">
    <property type="entry name" value="Protein kinase-like (PK-like)"/>
    <property type="match status" value="1"/>
</dbReference>
<dbReference type="InterPro" id="IPR008999">
    <property type="entry name" value="Actin-crosslinking"/>
</dbReference>
<comment type="similarity">
    <text evidence="3">Belongs to the protein kinase superfamily. TKL Ser/Thr protein kinase family. ROCO subfamily.</text>
</comment>
<dbReference type="SUPFAM" id="SSF52743">
    <property type="entry name" value="Subtilisin-like"/>
    <property type="match status" value="1"/>
</dbReference>
<evidence type="ECO:0000256" key="6">
    <source>
        <dbReference type="ARBA" id="ARBA00022741"/>
    </source>
</evidence>
<evidence type="ECO:0000256" key="11">
    <source>
        <dbReference type="ARBA" id="ARBA00049360"/>
    </source>
</evidence>
<dbReference type="Gene3D" id="3.40.50.300">
    <property type="entry name" value="P-loop containing nucleotide triphosphate hydrolases"/>
    <property type="match status" value="3"/>
</dbReference>
<dbReference type="Gene3D" id="1.10.510.10">
    <property type="entry name" value="Transferase(Phosphotransferase) domain 1"/>
    <property type="match status" value="1"/>
</dbReference>
<dbReference type="Pfam" id="PF17766">
    <property type="entry name" value="fn3_6"/>
    <property type="match status" value="1"/>
</dbReference>
<dbReference type="InterPro" id="IPR017441">
    <property type="entry name" value="Protein_kinase_ATP_BS"/>
</dbReference>
<feature type="compositionally biased region" description="Polar residues" evidence="14">
    <location>
        <begin position="2551"/>
        <end position="2562"/>
    </location>
</feature>
<dbReference type="SMART" id="SM00382">
    <property type="entry name" value="AAA"/>
    <property type="match status" value="3"/>
</dbReference>
<organism evidence="17 18">
    <name type="scientific">Brassica rapa subsp. trilocularis</name>
    <dbReference type="NCBI Taxonomy" id="1813537"/>
    <lineage>
        <taxon>Eukaryota</taxon>
        <taxon>Viridiplantae</taxon>
        <taxon>Streptophyta</taxon>
        <taxon>Embryophyta</taxon>
        <taxon>Tracheophyta</taxon>
        <taxon>Spermatophyta</taxon>
        <taxon>Magnoliopsida</taxon>
        <taxon>eudicotyledons</taxon>
        <taxon>Gunneridae</taxon>
        <taxon>Pentapetalae</taxon>
        <taxon>rosids</taxon>
        <taxon>malvids</taxon>
        <taxon>Brassicales</taxon>
        <taxon>Brassicaceae</taxon>
        <taxon>Brassiceae</taxon>
        <taxon>Brassica</taxon>
    </lineage>
</organism>
<keyword evidence="18" id="KW-1185">Reference proteome</keyword>
<keyword evidence="15" id="KW-0812">Transmembrane</keyword>
<comment type="similarity">
    <text evidence="2">Belongs to the AAA ATPase family. BCS1 subfamily.</text>
</comment>
<dbReference type="Gene3D" id="2.60.40.2310">
    <property type="match status" value="1"/>
</dbReference>
<dbReference type="InterPro" id="IPR008271">
    <property type="entry name" value="Ser/Thr_kinase_AS"/>
</dbReference>
<dbReference type="Pfam" id="PF04601">
    <property type="entry name" value="DUF569"/>
    <property type="match status" value="1"/>
</dbReference>
<dbReference type="InterPro" id="IPR007679">
    <property type="entry name" value="DUF569"/>
</dbReference>
<keyword evidence="15" id="KW-0472">Membrane</keyword>
<dbReference type="InterPro" id="IPR000719">
    <property type="entry name" value="Prot_kinase_dom"/>
</dbReference>
<dbReference type="InterPro" id="IPR050747">
    <property type="entry name" value="Mitochondrial_chaperone_BCS1"/>
</dbReference>
<name>A0ABQ7L536_BRACM</name>
<keyword evidence="8" id="KW-0378">Hydrolase</keyword>
<dbReference type="CDD" id="cd14066">
    <property type="entry name" value="STKc_IRAK"/>
    <property type="match status" value="1"/>
</dbReference>
<feature type="region of interest" description="Disordered" evidence="14">
    <location>
        <begin position="2517"/>
        <end position="2575"/>
    </location>
</feature>
<evidence type="ECO:0000256" key="14">
    <source>
        <dbReference type="SAM" id="MobiDB-lite"/>
    </source>
</evidence>
<dbReference type="CDD" id="cd19510">
    <property type="entry name" value="RecA-like_BCS1"/>
    <property type="match status" value="3"/>
</dbReference>
<feature type="compositionally biased region" description="Basic and acidic residues" evidence="14">
    <location>
        <begin position="325"/>
        <end position="335"/>
    </location>
</feature>
<dbReference type="InterPro" id="IPR036852">
    <property type="entry name" value="Peptidase_S8/S53_dom_sf"/>
</dbReference>
<keyword evidence="7" id="KW-0418">Kinase</keyword>
<keyword evidence="10" id="KW-0460">Magnesium</keyword>
<feature type="transmembrane region" description="Helical" evidence="15">
    <location>
        <begin position="6"/>
        <end position="25"/>
    </location>
</feature>
<evidence type="ECO:0000259" key="16">
    <source>
        <dbReference type="PROSITE" id="PS50011"/>
    </source>
</evidence>
<dbReference type="CDD" id="cd02120">
    <property type="entry name" value="PA_subtilisin_like"/>
    <property type="match status" value="1"/>
</dbReference>
<dbReference type="EMBL" id="JADBGQ010000008">
    <property type="protein sequence ID" value="KAG5381690.1"/>
    <property type="molecule type" value="Genomic_DNA"/>
</dbReference>
<dbReference type="Pfam" id="PF25568">
    <property type="entry name" value="AAA_lid_At3g28540"/>
    <property type="match status" value="2"/>
</dbReference>
<evidence type="ECO:0000256" key="7">
    <source>
        <dbReference type="ARBA" id="ARBA00022777"/>
    </source>
</evidence>
<evidence type="ECO:0000256" key="2">
    <source>
        <dbReference type="ARBA" id="ARBA00007448"/>
    </source>
</evidence>
<dbReference type="InterPro" id="IPR003959">
    <property type="entry name" value="ATPase_AAA_core"/>
</dbReference>
<evidence type="ECO:0000313" key="18">
    <source>
        <dbReference type="Proteomes" id="UP000823674"/>
    </source>
</evidence>
<dbReference type="Gene3D" id="3.30.200.20">
    <property type="entry name" value="Phosphorylase Kinase, domain 1"/>
    <property type="match status" value="1"/>
</dbReference>
<feature type="binding site" evidence="12">
    <location>
        <position position="2264"/>
    </location>
    <ligand>
        <name>ATP</name>
        <dbReference type="ChEBI" id="CHEBI:30616"/>
    </ligand>
</feature>
<reference evidence="17 18" key="1">
    <citation type="submission" date="2021-03" db="EMBL/GenBank/DDBJ databases">
        <authorList>
            <person name="King G.J."/>
            <person name="Bancroft I."/>
            <person name="Baten A."/>
            <person name="Bloomfield J."/>
            <person name="Borpatragohain P."/>
            <person name="He Z."/>
            <person name="Irish N."/>
            <person name="Irwin J."/>
            <person name="Liu K."/>
            <person name="Mauleon R.P."/>
            <person name="Moore J."/>
            <person name="Morris R."/>
            <person name="Ostergaard L."/>
            <person name="Wang B."/>
            <person name="Wells R."/>
        </authorList>
    </citation>
    <scope>NUCLEOTIDE SEQUENCE [LARGE SCALE GENOMIC DNA]</scope>
    <source>
        <strain evidence="17">R-o-18</strain>
        <tissue evidence="17">Leaf</tissue>
    </source>
</reference>
<evidence type="ECO:0000256" key="15">
    <source>
        <dbReference type="SAM" id="Phobius"/>
    </source>
</evidence>
<keyword evidence="4" id="KW-0723">Serine/threonine-protein kinase</keyword>
<dbReference type="InterPro" id="IPR041469">
    <property type="entry name" value="Subtilisin-like_FN3"/>
</dbReference>
<evidence type="ECO:0000256" key="1">
    <source>
        <dbReference type="ARBA" id="ARBA00001946"/>
    </source>
</evidence>
<dbReference type="Pfam" id="PF00004">
    <property type="entry name" value="AAA"/>
    <property type="match status" value="3"/>
</dbReference>
<dbReference type="InterPro" id="IPR003593">
    <property type="entry name" value="AAA+_ATPase"/>
</dbReference>
<dbReference type="InterPro" id="IPR001245">
    <property type="entry name" value="Ser-Thr/Tyr_kinase_cat_dom"/>
</dbReference>
<dbReference type="InterPro" id="IPR054726">
    <property type="entry name" value="Ubiq_DUF569-assoc"/>
</dbReference>
<feature type="region of interest" description="Disordered" evidence="14">
    <location>
        <begin position="1989"/>
        <end position="2012"/>
    </location>
</feature>
<evidence type="ECO:0000256" key="9">
    <source>
        <dbReference type="ARBA" id="ARBA00022840"/>
    </source>
</evidence>
<comment type="cofactor">
    <cofactor evidence="1">
        <name>Mg(2+)</name>
        <dbReference type="ChEBI" id="CHEBI:18420"/>
    </cofactor>
</comment>
<feature type="region of interest" description="Disordered" evidence="14">
    <location>
        <begin position="2100"/>
        <end position="2133"/>
    </location>
</feature>
<comment type="catalytic activity">
    <reaction evidence="11">
        <text>ATP + H2O = ADP + phosphate + H(+)</text>
        <dbReference type="Rhea" id="RHEA:13065"/>
        <dbReference type="ChEBI" id="CHEBI:15377"/>
        <dbReference type="ChEBI" id="CHEBI:15378"/>
        <dbReference type="ChEBI" id="CHEBI:30616"/>
        <dbReference type="ChEBI" id="CHEBI:43474"/>
        <dbReference type="ChEBI" id="CHEBI:456216"/>
    </reaction>
</comment>
<accession>A0ABQ7L536</accession>
<evidence type="ECO:0000256" key="12">
    <source>
        <dbReference type="PROSITE-ProRule" id="PRU10141"/>
    </source>
</evidence>
<feature type="domain" description="Protein kinase" evidence="16">
    <location>
        <begin position="2226"/>
        <end position="2512"/>
    </location>
</feature>
<comment type="caution">
    <text evidence="17">The sequence shown here is derived from an EMBL/GenBank/DDBJ whole genome shotgun (WGS) entry which is preliminary data.</text>
</comment>
<dbReference type="CDD" id="cd23340">
    <property type="entry name" value="beta-trefoil_FSCN_ACP-like"/>
    <property type="match status" value="1"/>
</dbReference>
<dbReference type="InterPro" id="IPR027417">
    <property type="entry name" value="P-loop_NTPase"/>
</dbReference>
<dbReference type="InterPro" id="IPR025753">
    <property type="entry name" value="AAA_N_dom"/>
</dbReference>
<feature type="compositionally biased region" description="Basic and acidic residues" evidence="14">
    <location>
        <begin position="925"/>
        <end position="945"/>
    </location>
</feature>
<dbReference type="Pfam" id="PF14363">
    <property type="entry name" value="AAA_assoc"/>
    <property type="match status" value="3"/>
</dbReference>
<dbReference type="Gene3D" id="6.10.280.40">
    <property type="match status" value="2"/>
</dbReference>
<protein>
    <recommendedName>
        <fullName evidence="16">Protein kinase domain-containing protein</fullName>
    </recommendedName>
</protein>
<dbReference type="Gene3D" id="2.80.10.50">
    <property type="match status" value="1"/>
</dbReference>
<proteinExistence type="inferred from homology"/>
<keyword evidence="9 12" id="KW-0067">ATP-binding</keyword>
<dbReference type="InterPro" id="IPR003960">
    <property type="entry name" value="ATPase_AAA_CS"/>
</dbReference>
<feature type="region of interest" description="Disordered" evidence="14">
    <location>
        <begin position="314"/>
        <end position="335"/>
    </location>
</feature>
<keyword evidence="5" id="KW-0808">Transferase</keyword>
<dbReference type="Gene3D" id="3.50.30.30">
    <property type="match status" value="1"/>
</dbReference>